<evidence type="ECO:0000313" key="4">
    <source>
        <dbReference type="Proteomes" id="UP000197019"/>
    </source>
</evidence>
<dbReference type="KEGG" id="mpsy:CEK71_21490"/>
<evidence type="ECO:0000313" key="3">
    <source>
        <dbReference type="EMBL" id="ASF48427.1"/>
    </source>
</evidence>
<feature type="chain" id="PRO_5012644911" evidence="2">
    <location>
        <begin position="25"/>
        <end position="719"/>
    </location>
</feature>
<keyword evidence="4" id="KW-1185">Reference proteome</keyword>
<dbReference type="EMBL" id="CP022129">
    <property type="protein sequence ID" value="ASF48427.1"/>
    <property type="molecule type" value="Genomic_DNA"/>
</dbReference>
<evidence type="ECO:0000256" key="2">
    <source>
        <dbReference type="SAM" id="SignalP"/>
    </source>
</evidence>
<dbReference type="AlphaFoldDB" id="A0A1Z4C4F2"/>
<feature type="signal peptide" evidence="2">
    <location>
        <begin position="1"/>
        <end position="24"/>
    </location>
</feature>
<dbReference type="InterPro" id="IPR013425">
    <property type="entry name" value="Autotrns_rpt"/>
</dbReference>
<protein>
    <submittedName>
        <fullName evidence="3">PEP-CTERM sorting domain-containing protein</fullName>
    </submittedName>
</protein>
<accession>A0A1Z4C4F2</accession>
<organism evidence="3 4">
    <name type="scientific">Methylovulum psychrotolerans</name>
    <dbReference type="NCBI Taxonomy" id="1704499"/>
    <lineage>
        <taxon>Bacteria</taxon>
        <taxon>Pseudomonadati</taxon>
        <taxon>Pseudomonadota</taxon>
        <taxon>Gammaproteobacteria</taxon>
        <taxon>Methylococcales</taxon>
        <taxon>Methylococcaceae</taxon>
        <taxon>Methylovulum</taxon>
    </lineage>
</organism>
<keyword evidence="1 2" id="KW-0732">Signal</keyword>
<reference evidence="3 4" key="1">
    <citation type="submission" date="2017-06" db="EMBL/GenBank/DDBJ databases">
        <title>Genome Sequencing of the methanotroph Methylovulum psychrotolerants str. HV10-M2 isolated from a high-altitude environment.</title>
        <authorList>
            <person name="Mateos-Rivera A."/>
        </authorList>
    </citation>
    <scope>NUCLEOTIDE SEQUENCE [LARGE SCALE GENOMIC DNA]</scope>
    <source>
        <strain evidence="3 4">HV10_M2</strain>
    </source>
</reference>
<gene>
    <name evidence="3" type="ORF">CEK71_21490</name>
</gene>
<dbReference type="OrthoDB" id="5927866at2"/>
<dbReference type="Pfam" id="PF12951">
    <property type="entry name" value="PATR"/>
    <property type="match status" value="1"/>
</dbReference>
<dbReference type="RefSeq" id="WP_088621294.1">
    <property type="nucleotide sequence ID" value="NZ_CP022129.1"/>
</dbReference>
<evidence type="ECO:0000256" key="1">
    <source>
        <dbReference type="ARBA" id="ARBA00022729"/>
    </source>
</evidence>
<dbReference type="Proteomes" id="UP000197019">
    <property type="component" value="Chromosome"/>
</dbReference>
<sequence>MQKALTFGGLLATTSLLFSPVSQATSFNITGTSTSAQTLGSASGQTGTVGSGGSLTVSSTPVAVSITGNNATLSNLGTIFQSGTGRAVRDNTGVTGLTVNNGSSNNSTALMKTADADVIQMNKAVASVTLNNYGTMTSLNASAGGSQVVDFAAITTGSNIINNYSTGIMQATEADAVRPGVGGTVNNAGLMKSTTSTGSSSDGVDVQNNSGVQITNDTSGTIEGARHGITGGALDNTVTFTASVTNNAGGIIKGDNGSGINLDGFNANQNVTVVNHGTITGNGVTGDGDGIDVDGLVNVTNTGIIRSINAYSSVVGSPAQSEGISVGGGTITNSGTIEGLVAAGNTNAVGRGISLLGNDVTSGPLAGTREAIYGDATVTNQAGGLIRGDSDSGIAVNGPASGHTVTINNNAGATIQGGGTANAAILTGADNDTITNAGIINGSSSGKAIDLGGGTNTLNIQGGAASVQGDMSGGTGTSTLNLNIGTGNSFAYNGALSNFTTVQVNSGTTTLAGASSYSGATTINGGTLLAANTTGSATGTGAVEVKSGASLGGTGSIAGTVTVDQGGTLATGIGGVGTLHTGNTTLGSNSTFALDLDPKNAGGLGFNDMLSVGGAVSLANANLVLTLLSAPTADQTFNILLNDGSDAISGLFSQGHTVAASYGGRSYNFYVSYSSNADSGSLGNDIQLKAIPEPATVVWFGLGGVLLLLQRRFAVKAVG</sequence>
<proteinExistence type="predicted"/>
<name>A0A1Z4C4F2_9GAMM</name>